<dbReference type="GO" id="GO:0031625">
    <property type="term" value="F:ubiquitin protein ligase binding"/>
    <property type="evidence" value="ECO:0007669"/>
    <property type="project" value="InterPro"/>
</dbReference>
<reference evidence="3" key="1">
    <citation type="journal article" date="2024" name="BMC Genomics">
        <title>Functional annotation of a divergent genome using sequence and structure-based similarity.</title>
        <authorList>
            <person name="Svedberg D."/>
            <person name="Winiger R.R."/>
            <person name="Berg A."/>
            <person name="Sharma H."/>
            <person name="Tellgren-Roth C."/>
            <person name="Debrunner-Vossbrinck B.A."/>
            <person name="Vossbrinck C.R."/>
            <person name="Barandun J."/>
        </authorList>
    </citation>
    <scope>NUCLEOTIDE SEQUENCE</scope>
    <source>
        <strain evidence="3">Illinois isolate</strain>
    </source>
</reference>
<evidence type="ECO:0000313" key="4">
    <source>
        <dbReference type="Proteomes" id="UP001334084"/>
    </source>
</evidence>
<dbReference type="GO" id="GO:0006511">
    <property type="term" value="P:ubiquitin-dependent protein catabolic process"/>
    <property type="evidence" value="ECO:0007669"/>
    <property type="project" value="InterPro"/>
</dbReference>
<gene>
    <name evidence="3" type="ORF">VNE69_03269</name>
</gene>
<protein>
    <submittedName>
        <fullName evidence="3">Cullin-like protein</fullName>
    </submittedName>
</protein>
<dbReference type="KEGG" id="vnx:VNE69_03269"/>
<dbReference type="InterPro" id="IPR001373">
    <property type="entry name" value="Cullin_N"/>
</dbReference>
<accession>A0AAX4JB18</accession>
<dbReference type="EMBL" id="CP142728">
    <property type="protein sequence ID" value="WUR03058.1"/>
    <property type="molecule type" value="Genomic_DNA"/>
</dbReference>
<dbReference type="RefSeq" id="XP_065329203.1">
    <property type="nucleotide sequence ID" value="XM_065473131.1"/>
</dbReference>
<evidence type="ECO:0000259" key="2">
    <source>
        <dbReference type="Pfam" id="PF00888"/>
    </source>
</evidence>
<sequence>MNIGKIYLTEIQFEKMWSLIHYELDLLYNNKKCSALIIYNNVYIICTSTSHKFVEDLYWKIGDFLYEILKANKHKIFESDRWISEYTIFYKKYLAFVKSINELADYLNQYITTKSIYNFAFLLWERCILQKCFKYKKINLGEHIIFHDNPEEIKICIESLKNIIVDPKMPLLYYSERYEKYAFSNIIDKCTDFVKKSKKDDIFEYLESVNIFIKNERVRRKNIFLEESWNKLDLIIEDILIVQKKKWIKNEIYKILIEHNLPVEILNTIRNSMTDNKKSFSSDDFIPGTRNGNAPQVKSNRINDFKKETNLQSNCKTISNFTKNEMTHFPLNDFYALFSSNIQNLYTYTTPALKQMKIITKHLSIVKFSSDILESVLLKFLTNQILSFNHLLDKNIETLYIFYTLFNHVVKVGFHNSKMYNLILKKKLKEVYNSLNPSLSTRLIKFSNLIISGDCVLEKKYVTLRKGFIDFYARSEICNFNEEEGIDYWGDNESSSSSNNEEILEVNYEEIIPFDNPEKLKSKEEPPMKNQVYTHKRNVSLPDLSKAPNVSYKDSALLRVFVYLYDLVDDKIDFFKKYLREVSRRVLLYEVNYYKELEIFTLLTCEDRDLKLKGEIMFSEMKDFTSTKSGIILLTESAWALDIENINIKIPAIFTDKMKNVEKSRVNWAWEYSVVVIELGDKEFRLNFLQYIIINLFNNYKFITKLIIKNETGMTQSLLEITVKSLITSKLLIAENDKFILNCKSETTNVVDYFIKEDLNKEHEIDKEMYYLCKISNTMKKYKNMSESDTLKTIKEMHTDKFIFSNDNFSSSVKILIEKGIIEKCEGTLKYIP</sequence>
<dbReference type="AlphaFoldDB" id="A0AAX4JB18"/>
<organism evidence="3 4">
    <name type="scientific">Vairimorpha necatrix</name>
    <dbReference type="NCBI Taxonomy" id="6039"/>
    <lineage>
        <taxon>Eukaryota</taxon>
        <taxon>Fungi</taxon>
        <taxon>Fungi incertae sedis</taxon>
        <taxon>Microsporidia</taxon>
        <taxon>Nosematidae</taxon>
        <taxon>Vairimorpha</taxon>
    </lineage>
</organism>
<dbReference type="SUPFAM" id="SSF75632">
    <property type="entry name" value="Cullin homology domain"/>
    <property type="match status" value="1"/>
</dbReference>
<proteinExistence type="inferred from homology"/>
<comment type="similarity">
    <text evidence="1">Belongs to the cullin family.</text>
</comment>
<dbReference type="SUPFAM" id="SSF74788">
    <property type="entry name" value="Cullin repeat-like"/>
    <property type="match status" value="1"/>
</dbReference>
<dbReference type="Proteomes" id="UP001334084">
    <property type="component" value="Chromosome 3"/>
</dbReference>
<dbReference type="Gene3D" id="3.30.230.130">
    <property type="entry name" value="Cullin, Chain C, Domain 2"/>
    <property type="match status" value="1"/>
</dbReference>
<feature type="domain" description="Cullin N-terminal" evidence="2">
    <location>
        <begin position="23"/>
        <end position="266"/>
    </location>
</feature>
<dbReference type="GeneID" id="90540865"/>
<dbReference type="Gene3D" id="1.20.1310.10">
    <property type="entry name" value="Cullin Repeats"/>
    <property type="match status" value="1"/>
</dbReference>
<name>A0AAX4JB18_9MICR</name>
<dbReference type="InterPro" id="IPR016159">
    <property type="entry name" value="Cullin_repeat-like_dom_sf"/>
</dbReference>
<evidence type="ECO:0000256" key="1">
    <source>
        <dbReference type="ARBA" id="ARBA00006019"/>
    </source>
</evidence>
<dbReference type="Pfam" id="PF00888">
    <property type="entry name" value="Cullin"/>
    <property type="match status" value="1"/>
</dbReference>
<keyword evidence="4" id="KW-1185">Reference proteome</keyword>
<evidence type="ECO:0000313" key="3">
    <source>
        <dbReference type="EMBL" id="WUR03058.1"/>
    </source>
</evidence>
<dbReference type="InterPro" id="IPR036317">
    <property type="entry name" value="Cullin_homology_sf"/>
</dbReference>